<name>A0A4U0XIT9_9PEZI</name>
<dbReference type="SUPFAM" id="SSF51197">
    <property type="entry name" value="Clavaminate synthase-like"/>
    <property type="match status" value="1"/>
</dbReference>
<dbReference type="GO" id="GO:0046872">
    <property type="term" value="F:metal ion binding"/>
    <property type="evidence" value="ECO:0007669"/>
    <property type="project" value="UniProtKB-ARBA"/>
</dbReference>
<comment type="similarity">
    <text evidence="2">Belongs to the PhyH family.</text>
</comment>
<comment type="caution">
    <text evidence="3">The sequence shown here is derived from an EMBL/GenBank/DDBJ whole genome shotgun (WGS) entry which is preliminary data.</text>
</comment>
<dbReference type="Pfam" id="PF05721">
    <property type="entry name" value="PhyH"/>
    <property type="match status" value="1"/>
</dbReference>
<keyword evidence="4" id="KW-1185">Reference proteome</keyword>
<dbReference type="PANTHER" id="PTHR20883:SF48">
    <property type="entry name" value="ECTOINE DIOXYGENASE"/>
    <property type="match status" value="1"/>
</dbReference>
<accession>A0A4U0XIT9</accession>
<evidence type="ECO:0000256" key="1">
    <source>
        <dbReference type="ARBA" id="ARBA00001962"/>
    </source>
</evidence>
<evidence type="ECO:0008006" key="5">
    <source>
        <dbReference type="Google" id="ProtNLM"/>
    </source>
</evidence>
<evidence type="ECO:0000256" key="2">
    <source>
        <dbReference type="ARBA" id="ARBA00005830"/>
    </source>
</evidence>
<dbReference type="STRING" id="329884.A0A4U0XIT9"/>
<dbReference type="GO" id="GO:0016491">
    <property type="term" value="F:oxidoreductase activity"/>
    <property type="evidence" value="ECO:0007669"/>
    <property type="project" value="UniProtKB-ARBA"/>
</dbReference>
<reference evidence="3 4" key="1">
    <citation type="submission" date="2017-03" db="EMBL/GenBank/DDBJ databases">
        <title>Genomes of endolithic fungi from Antarctica.</title>
        <authorList>
            <person name="Coleine C."/>
            <person name="Masonjones S."/>
            <person name="Stajich J.E."/>
        </authorList>
    </citation>
    <scope>NUCLEOTIDE SEQUENCE [LARGE SCALE GENOMIC DNA]</scope>
    <source>
        <strain evidence="3 4">CCFEE 5184</strain>
    </source>
</reference>
<proteinExistence type="inferred from homology"/>
<dbReference type="PANTHER" id="PTHR20883">
    <property type="entry name" value="PHYTANOYL-COA DIOXYGENASE DOMAIN CONTAINING 1"/>
    <property type="match status" value="1"/>
</dbReference>
<organism evidence="3 4">
    <name type="scientific">Friedmanniomyces simplex</name>
    <dbReference type="NCBI Taxonomy" id="329884"/>
    <lineage>
        <taxon>Eukaryota</taxon>
        <taxon>Fungi</taxon>
        <taxon>Dikarya</taxon>
        <taxon>Ascomycota</taxon>
        <taxon>Pezizomycotina</taxon>
        <taxon>Dothideomycetes</taxon>
        <taxon>Dothideomycetidae</taxon>
        <taxon>Mycosphaerellales</taxon>
        <taxon>Teratosphaeriaceae</taxon>
        <taxon>Friedmanniomyces</taxon>
    </lineage>
</organism>
<dbReference type="EMBL" id="NAJQ01000169">
    <property type="protein sequence ID" value="TKA76231.1"/>
    <property type="molecule type" value="Genomic_DNA"/>
</dbReference>
<dbReference type="AlphaFoldDB" id="A0A4U0XIT9"/>
<protein>
    <recommendedName>
        <fullName evidence="5">Phytanoyl-CoA dioxygenase</fullName>
    </recommendedName>
</protein>
<evidence type="ECO:0000313" key="4">
    <source>
        <dbReference type="Proteomes" id="UP000309340"/>
    </source>
</evidence>
<dbReference type="Proteomes" id="UP000309340">
    <property type="component" value="Unassembled WGS sequence"/>
</dbReference>
<sequence>MYTKQALRAFGANTALTAEKAQQLDDLGYFILGDLFSAEQCREMAADFERVYEEEKESGGHEVHVEPGARRVSNIFNKSDAFDQCLEIPQVLAAAHRLLGEIKVHGANLRDPVQGYGHQALHVDVPKVFPDDWWVLNAVVLFDDMTLENGPTRVVLGSHHWAAINVPAVNQGDCDVEEELSEEDKARVPTDLDAPYPGEVFLTGKAGSVLVMNSSLWHSGTLKRSGESRRVLHLTYTRRDLPQQLVQREYLTPGLYERMSKEHRYLLDIEPVREDTRRARQEDKEHKSWWN</sequence>
<dbReference type="OrthoDB" id="445007at2759"/>
<evidence type="ECO:0000313" key="3">
    <source>
        <dbReference type="EMBL" id="TKA76231.1"/>
    </source>
</evidence>
<dbReference type="Gene3D" id="2.60.120.620">
    <property type="entry name" value="q2cbj1_9rhob like domain"/>
    <property type="match status" value="1"/>
</dbReference>
<dbReference type="InterPro" id="IPR008775">
    <property type="entry name" value="Phytyl_CoA_dOase-like"/>
</dbReference>
<gene>
    <name evidence="3" type="ORF">B0A55_06391</name>
</gene>
<comment type="cofactor">
    <cofactor evidence="1">
        <name>Fe cation</name>
        <dbReference type="ChEBI" id="CHEBI:24875"/>
    </cofactor>
</comment>